<keyword evidence="4" id="KW-0328">Glycosyltransferase</keyword>
<keyword evidence="9" id="KW-1185">Reference proteome</keyword>
<comment type="caution">
    <text evidence="8">The sequence shown here is derived from an EMBL/GenBank/DDBJ whole genome shotgun (WGS) entry which is preliminary data.</text>
</comment>
<dbReference type="AlphaFoldDB" id="A0A934N9R6"/>
<evidence type="ECO:0000256" key="2">
    <source>
        <dbReference type="ARBA" id="ARBA00011888"/>
    </source>
</evidence>
<dbReference type="RefSeq" id="WP_338204692.1">
    <property type="nucleotide sequence ID" value="NZ_JAEKNR010000217.1"/>
</dbReference>
<evidence type="ECO:0000256" key="5">
    <source>
        <dbReference type="ARBA" id="ARBA00022679"/>
    </source>
</evidence>
<dbReference type="InterPro" id="IPR000845">
    <property type="entry name" value="Nucleoside_phosphorylase_d"/>
</dbReference>
<evidence type="ECO:0000256" key="3">
    <source>
        <dbReference type="ARBA" id="ARBA00021980"/>
    </source>
</evidence>
<name>A0A934N9R6_9BACT</name>
<organism evidence="8 9">
    <name type="scientific">Candidatus Nephthysia bennettiae</name>
    <dbReference type="NCBI Taxonomy" id="3127016"/>
    <lineage>
        <taxon>Bacteria</taxon>
        <taxon>Bacillati</taxon>
        <taxon>Candidatus Dormiibacterota</taxon>
        <taxon>Candidatus Dormibacteria</taxon>
        <taxon>Candidatus Dormibacterales</taxon>
        <taxon>Candidatus Dormibacteraceae</taxon>
        <taxon>Candidatus Nephthysia</taxon>
    </lineage>
</organism>
<dbReference type="CDD" id="cd17767">
    <property type="entry name" value="UP_EcUdp-like"/>
    <property type="match status" value="1"/>
</dbReference>
<dbReference type="EC" id="2.4.2.3" evidence="2"/>
<evidence type="ECO:0000259" key="7">
    <source>
        <dbReference type="Pfam" id="PF01048"/>
    </source>
</evidence>
<proteinExistence type="inferred from homology"/>
<feature type="domain" description="Nucleoside phosphorylase" evidence="7">
    <location>
        <begin position="18"/>
        <end position="246"/>
    </location>
</feature>
<accession>A0A934N9R6</accession>
<evidence type="ECO:0000313" key="8">
    <source>
        <dbReference type="EMBL" id="MBJ7600741.1"/>
    </source>
</evidence>
<dbReference type="Gene3D" id="3.40.50.1580">
    <property type="entry name" value="Nucleoside phosphorylase domain"/>
    <property type="match status" value="1"/>
</dbReference>
<comment type="similarity">
    <text evidence="1">Belongs to the PNP/UDP phosphorylase family.</text>
</comment>
<dbReference type="InterPro" id="IPR018016">
    <property type="entry name" value="Nucleoside_phosphorylase_CS"/>
</dbReference>
<gene>
    <name evidence="8" type="ORF">JF922_22060</name>
</gene>
<sequence>MAERKYHVGLAQGEVGAYVLVPGDPFRTRLIAEHLEGAEEKAWSREFRTFTGHVGDTPVSTCSSGIGGPSMAIAVEELGELGVHTFLRVGTCGAAQPGIHLGDLVIATGAVRSEGTPDGYVPREYPAMASHDVVTACLEAARAAEVSHHVGVIRSVDALYSDLLPERMPRPQELRAELEMWARAGIVANDMESSTLMVVSALRGWRAGVLLLCVDELGAGEIQHQDPAYMHRMLDVAVDAVRRLIERDRASQRQ</sequence>
<dbReference type="GO" id="GO:0004850">
    <property type="term" value="F:uridine phosphorylase activity"/>
    <property type="evidence" value="ECO:0007669"/>
    <property type="project" value="UniProtKB-EC"/>
</dbReference>
<protein>
    <recommendedName>
        <fullName evidence="3">Uridine phosphorylase</fullName>
        <ecNumber evidence="2">2.4.2.3</ecNumber>
    </recommendedName>
</protein>
<dbReference type="PANTHER" id="PTHR43691:SF11">
    <property type="entry name" value="FI09636P-RELATED"/>
    <property type="match status" value="1"/>
</dbReference>
<dbReference type="SUPFAM" id="SSF53167">
    <property type="entry name" value="Purine and uridine phosphorylases"/>
    <property type="match status" value="1"/>
</dbReference>
<evidence type="ECO:0000256" key="4">
    <source>
        <dbReference type="ARBA" id="ARBA00022676"/>
    </source>
</evidence>
<dbReference type="InterPro" id="IPR035994">
    <property type="entry name" value="Nucleoside_phosphorylase_sf"/>
</dbReference>
<dbReference type="Proteomes" id="UP000612893">
    <property type="component" value="Unassembled WGS sequence"/>
</dbReference>
<reference evidence="8" key="1">
    <citation type="submission" date="2020-10" db="EMBL/GenBank/DDBJ databases">
        <title>Ca. Dormibacterota MAGs.</title>
        <authorList>
            <person name="Montgomery K."/>
        </authorList>
    </citation>
    <scope>NUCLEOTIDE SEQUENCE [LARGE SCALE GENOMIC DNA]</scope>
    <source>
        <strain evidence="8">SC8812_S17_10</strain>
    </source>
</reference>
<keyword evidence="5" id="KW-0808">Transferase</keyword>
<comment type="catalytic activity">
    <reaction evidence="6">
        <text>uridine + phosphate = alpha-D-ribose 1-phosphate + uracil</text>
        <dbReference type="Rhea" id="RHEA:24388"/>
        <dbReference type="ChEBI" id="CHEBI:16704"/>
        <dbReference type="ChEBI" id="CHEBI:17568"/>
        <dbReference type="ChEBI" id="CHEBI:43474"/>
        <dbReference type="ChEBI" id="CHEBI:57720"/>
        <dbReference type="EC" id="2.4.2.3"/>
    </reaction>
</comment>
<dbReference type="GO" id="GO:0009164">
    <property type="term" value="P:nucleoside catabolic process"/>
    <property type="evidence" value="ECO:0007669"/>
    <property type="project" value="UniProtKB-ARBA"/>
</dbReference>
<dbReference type="Pfam" id="PF01048">
    <property type="entry name" value="PNP_UDP_1"/>
    <property type="match status" value="1"/>
</dbReference>
<evidence type="ECO:0000256" key="1">
    <source>
        <dbReference type="ARBA" id="ARBA00010456"/>
    </source>
</evidence>
<dbReference type="PANTHER" id="PTHR43691">
    <property type="entry name" value="URIDINE PHOSPHORYLASE"/>
    <property type="match status" value="1"/>
</dbReference>
<dbReference type="PROSITE" id="PS01232">
    <property type="entry name" value="PNP_UDP_1"/>
    <property type="match status" value="1"/>
</dbReference>
<dbReference type="EMBL" id="JAEKNR010000217">
    <property type="protein sequence ID" value="MBJ7600741.1"/>
    <property type="molecule type" value="Genomic_DNA"/>
</dbReference>
<evidence type="ECO:0000313" key="9">
    <source>
        <dbReference type="Proteomes" id="UP000612893"/>
    </source>
</evidence>
<evidence type="ECO:0000256" key="6">
    <source>
        <dbReference type="ARBA" id="ARBA00048447"/>
    </source>
</evidence>